<dbReference type="EMBL" id="FWWU01000008">
    <property type="protein sequence ID" value="SMB85438.1"/>
    <property type="molecule type" value="Genomic_DNA"/>
</dbReference>
<name>A0A1W1UWB1_9DEIO</name>
<keyword evidence="2" id="KW-1185">Reference proteome</keyword>
<dbReference type="AlphaFoldDB" id="A0A1W1UWB1"/>
<proteinExistence type="predicted"/>
<protein>
    <submittedName>
        <fullName evidence="1">Uncharacterized protein</fullName>
    </submittedName>
</protein>
<dbReference type="Proteomes" id="UP000192582">
    <property type="component" value="Unassembled WGS sequence"/>
</dbReference>
<dbReference type="RefSeq" id="WP_170928593.1">
    <property type="nucleotide sequence ID" value="NZ_FWWU01000008.1"/>
</dbReference>
<evidence type="ECO:0000313" key="1">
    <source>
        <dbReference type="EMBL" id="SMB85438.1"/>
    </source>
</evidence>
<evidence type="ECO:0000313" key="2">
    <source>
        <dbReference type="Proteomes" id="UP000192582"/>
    </source>
</evidence>
<reference evidence="1 2" key="1">
    <citation type="submission" date="2017-04" db="EMBL/GenBank/DDBJ databases">
        <authorList>
            <person name="Afonso C.L."/>
            <person name="Miller P.J."/>
            <person name="Scott M.A."/>
            <person name="Spackman E."/>
            <person name="Goraichik I."/>
            <person name="Dimitrov K.M."/>
            <person name="Suarez D.L."/>
            <person name="Swayne D.E."/>
        </authorList>
    </citation>
    <scope>NUCLEOTIDE SEQUENCE [LARGE SCALE GENOMIC DNA]</scope>
    <source>
        <strain evidence="1 2">KR-140</strain>
    </source>
</reference>
<organism evidence="1 2">
    <name type="scientific">Deinococcus hopiensis KR-140</name>
    <dbReference type="NCBI Taxonomy" id="695939"/>
    <lineage>
        <taxon>Bacteria</taxon>
        <taxon>Thermotogati</taxon>
        <taxon>Deinococcota</taxon>
        <taxon>Deinococci</taxon>
        <taxon>Deinococcales</taxon>
        <taxon>Deinococcaceae</taxon>
        <taxon>Deinococcus</taxon>
    </lineage>
</organism>
<gene>
    <name evidence="1" type="ORF">SAMN00790413_03403</name>
</gene>
<accession>A0A1W1UWB1</accession>
<sequence>MTRKLPGELRAKDYMIAIMPDGPIRLKDWLLLLPEGVHRGTASKEPVYLLAERLITRAPGLLGCYAISEAGKARRAEVRAFLKNQSQVHVTGQDAVHTYY</sequence>